<evidence type="ECO:0000256" key="1">
    <source>
        <dbReference type="SAM" id="MobiDB-lite"/>
    </source>
</evidence>
<dbReference type="STRING" id="1365824.V5ERL5"/>
<accession>V5ERL5</accession>
<feature type="region of interest" description="Disordered" evidence="1">
    <location>
        <begin position="61"/>
        <end position="129"/>
    </location>
</feature>
<dbReference type="Proteomes" id="UP000019377">
    <property type="component" value="Unassembled WGS sequence"/>
</dbReference>
<feature type="compositionally biased region" description="Low complexity" evidence="1">
    <location>
        <begin position="340"/>
        <end position="354"/>
    </location>
</feature>
<feature type="compositionally biased region" description="Basic and acidic residues" evidence="1">
    <location>
        <begin position="100"/>
        <end position="109"/>
    </location>
</feature>
<keyword evidence="3" id="KW-1185">Reference proteome</keyword>
<proteinExistence type="predicted"/>
<dbReference type="AlphaFoldDB" id="V5ERL5"/>
<feature type="compositionally biased region" description="Low complexity" evidence="1">
    <location>
        <begin position="309"/>
        <end position="329"/>
    </location>
</feature>
<feature type="region of interest" description="Disordered" evidence="1">
    <location>
        <begin position="420"/>
        <end position="456"/>
    </location>
</feature>
<evidence type="ECO:0000313" key="2">
    <source>
        <dbReference type="EMBL" id="EST07790.1"/>
    </source>
</evidence>
<feature type="compositionally biased region" description="Basic and acidic residues" evidence="1">
    <location>
        <begin position="119"/>
        <end position="129"/>
    </location>
</feature>
<dbReference type="OrthoDB" id="2555613at2759"/>
<organism evidence="2 3">
    <name type="scientific">Kalmanozyma brasiliensis (strain GHG001)</name>
    <name type="common">Yeast</name>
    <name type="synonym">Pseudozyma brasiliensis</name>
    <dbReference type="NCBI Taxonomy" id="1365824"/>
    <lineage>
        <taxon>Eukaryota</taxon>
        <taxon>Fungi</taxon>
        <taxon>Dikarya</taxon>
        <taxon>Basidiomycota</taxon>
        <taxon>Ustilaginomycotina</taxon>
        <taxon>Ustilaginomycetes</taxon>
        <taxon>Ustilaginales</taxon>
        <taxon>Ustilaginaceae</taxon>
        <taxon>Kalmanozyma</taxon>
    </lineage>
</organism>
<dbReference type="OMA" id="WGRAMSC"/>
<dbReference type="GeneID" id="27419971"/>
<feature type="compositionally biased region" description="Basic residues" evidence="1">
    <location>
        <begin position="427"/>
        <end position="438"/>
    </location>
</feature>
<feature type="compositionally biased region" description="Polar residues" evidence="1">
    <location>
        <begin position="355"/>
        <end position="371"/>
    </location>
</feature>
<sequence length="456" mass="48726">MSRGRRSQADEEAVAALTHQRSVSDASLDSIAGSLAGSGFAESVDDDAGMLDDVDIARFGQPIATHQHDHESPAQSQAAAEDEALLKAEAEAAEANAQAERQRALEAEAARLQQEAEAEAQRQKDEEARLAAEEEAAIAKARRKAERKAAKAGLLKLQQENKAAQGWRTEAEAEAAAGGFGLADAEEDESYDHDAAEEHFDYQDADEEMHGGEYEQYGDAEEGADGYYATVQEQGPAGVVVHHHYYHATPPAEEEEEVFVYQPSLPAQQDRSPVKEVVEEDEPDIAGLSFGRKASRSRHHDSSAGSRSGSGLTPRGLPSSSSSNSITRPTYRDRPRRGSKSSNSSSGIFSYQSSNALHPNAPSTVATSVTSPLGRESEEVYTPAAGLEGTKGGAAHEVEGAQFGKADVDANEFGVITAGSDRGGAGRVKKSWREKRARSQVVPDEDGERFEGFPGF</sequence>
<gene>
    <name evidence="2" type="ORF">PSEUBRA_SCAF2g02902</name>
</gene>
<dbReference type="HOGENOM" id="CLU_029803_0_0_1"/>
<feature type="region of interest" description="Disordered" evidence="1">
    <location>
        <begin position="1"/>
        <end position="25"/>
    </location>
</feature>
<dbReference type="EMBL" id="KI545862">
    <property type="protein sequence ID" value="EST07790.1"/>
    <property type="molecule type" value="Genomic_DNA"/>
</dbReference>
<reference evidence="3" key="1">
    <citation type="journal article" date="2013" name="Genome Announc.">
        <title>Draft genome sequence of Pseudozyma brasiliensis sp. nov. strain GHG001, a high producer of endo-1,4-xylanase isolated from an insect pest of sugarcane.</title>
        <authorList>
            <person name="Oliveira J.V.D.C."/>
            <person name="dos Santos R.A.C."/>
            <person name="Borges T.A."/>
            <person name="Riano-Pachon D.M."/>
            <person name="Goldman G.H."/>
        </authorList>
    </citation>
    <scope>NUCLEOTIDE SEQUENCE [LARGE SCALE GENOMIC DNA]</scope>
    <source>
        <strain evidence="3">GHG001</strain>
    </source>
</reference>
<evidence type="ECO:0000313" key="3">
    <source>
        <dbReference type="Proteomes" id="UP000019377"/>
    </source>
</evidence>
<protein>
    <submittedName>
        <fullName evidence="2">Uncharacterized protein</fullName>
    </submittedName>
</protein>
<feature type="region of interest" description="Disordered" evidence="1">
    <location>
        <begin position="265"/>
        <end position="380"/>
    </location>
</feature>
<name>V5ERL5_KALBG</name>
<dbReference type="eggNOG" id="ENOG502TCCV">
    <property type="taxonomic scope" value="Eukaryota"/>
</dbReference>